<evidence type="ECO:0000313" key="4">
    <source>
        <dbReference type="EMBL" id="GJS67365.1"/>
    </source>
</evidence>
<keyword evidence="1" id="KW-0479">Metal-binding</keyword>
<dbReference type="PANTHER" id="PTHR42648">
    <property type="entry name" value="TRANSPOSASE, PUTATIVE-RELATED"/>
    <property type="match status" value="1"/>
</dbReference>
<evidence type="ECO:0000313" key="5">
    <source>
        <dbReference type="Proteomes" id="UP001151760"/>
    </source>
</evidence>
<keyword evidence="2" id="KW-0378">Hydrolase</keyword>
<comment type="caution">
    <text evidence="4">The sequence shown here is derived from an EMBL/GenBank/DDBJ whole genome shotgun (WGS) entry which is preliminary data.</text>
</comment>
<dbReference type="InterPro" id="IPR001584">
    <property type="entry name" value="Integrase_cat-core"/>
</dbReference>
<dbReference type="Proteomes" id="UP001151760">
    <property type="component" value="Unassembled WGS sequence"/>
</dbReference>
<dbReference type="InterPro" id="IPR012337">
    <property type="entry name" value="RNaseH-like_sf"/>
</dbReference>
<dbReference type="InterPro" id="IPR013103">
    <property type="entry name" value="RVT_2"/>
</dbReference>
<reference evidence="4" key="2">
    <citation type="submission" date="2022-01" db="EMBL/GenBank/DDBJ databases">
        <authorList>
            <person name="Yamashiro T."/>
            <person name="Shiraishi A."/>
            <person name="Satake H."/>
            <person name="Nakayama K."/>
        </authorList>
    </citation>
    <scope>NUCLEOTIDE SEQUENCE</scope>
</reference>
<dbReference type="PANTHER" id="PTHR42648:SF31">
    <property type="entry name" value="RNA-DIRECTED DNA POLYMERASE"/>
    <property type="match status" value="1"/>
</dbReference>
<gene>
    <name evidence="4" type="ORF">Tco_0681929</name>
</gene>
<dbReference type="EMBL" id="BQNB010009712">
    <property type="protein sequence ID" value="GJS67365.1"/>
    <property type="molecule type" value="Genomic_DNA"/>
</dbReference>
<feature type="domain" description="Integrase catalytic" evidence="3">
    <location>
        <begin position="183"/>
        <end position="310"/>
    </location>
</feature>
<dbReference type="InterPro" id="IPR036397">
    <property type="entry name" value="RNaseH_sf"/>
</dbReference>
<dbReference type="CDD" id="cd09272">
    <property type="entry name" value="RNase_HI_RT_Ty1"/>
    <property type="match status" value="1"/>
</dbReference>
<name>A0ABQ4XPT7_9ASTR</name>
<dbReference type="Pfam" id="PF07727">
    <property type="entry name" value="RVT_2"/>
    <property type="match status" value="1"/>
</dbReference>
<dbReference type="SUPFAM" id="SSF53098">
    <property type="entry name" value="Ribonuclease H-like"/>
    <property type="match status" value="1"/>
</dbReference>
<protein>
    <submittedName>
        <fullName evidence="4">Cysteine-rich receptor-like protein kinase 8</fullName>
    </submittedName>
</protein>
<accession>A0ABQ4XPT7</accession>
<dbReference type="InterPro" id="IPR043502">
    <property type="entry name" value="DNA/RNA_pol_sf"/>
</dbReference>
<evidence type="ECO:0000259" key="3">
    <source>
        <dbReference type="PROSITE" id="PS50994"/>
    </source>
</evidence>
<keyword evidence="5" id="KW-1185">Reference proteome</keyword>
<dbReference type="Gene3D" id="3.30.420.10">
    <property type="entry name" value="Ribonuclease H-like superfamily/Ribonuclease H"/>
    <property type="match status" value="1"/>
</dbReference>
<sequence length="634" mass="72537">MILILKTVHHGPSDAWKTLLATQRSLKRFSVYFSWSITPLLSVVHSEIVDMKSGDGYPSGPTFKQALRFPDGIACLSSHLDLLELLEDWMYDTGAFDHMTPVEDSVFDPYQLKIKPQIKLPNGNKSVVSHVGKVRLNGLDNKEGDRASVKDSYGPWHHKLGYVYDAKSKSCIDNCLSRPMEKFTKLPYSLSESHSTSVFELIHIDIWGSYKVPTNKKFRYFLTIVDDCTRGTWVYLLEQKSDSFEALKSFIKFVATQFEKKVKIVRSDNALEFVKDQCRPFLIIQSIFHQISYVDRPQQNGRVKRKHRHILDTARALSNPSRTADKFDPRVQKDHVNFKEAVAELGWCTTMDAELKALEDNDGTVDRKKARLVVQVAAVKGWFTCQMDVSNAFLHGDLLEEVYMKPPLGYTSKGKNVSADTNLDSHLSKINDSLFVKKKCVSFTIVLVYVDDPLITDWASCPMTRRSTRGYFILPDDSPVSWKSKKQVVVPRSSAEAEYMAMALTCYEVTWLVSLLMDLGIKDPEPVDLFCDNQAAWYIAANPIFHARTRHIEVDYHYVKDQLKACNNKPSYVYTKSHLAYVFIKVVTIDQHTKLLSKLQKTRDVQLSNSINSQLEGECTKDKGWIVMFRFLRD</sequence>
<dbReference type="InterPro" id="IPR039537">
    <property type="entry name" value="Retrotran_Ty1/copia-like"/>
</dbReference>
<evidence type="ECO:0000256" key="1">
    <source>
        <dbReference type="ARBA" id="ARBA00022723"/>
    </source>
</evidence>
<reference evidence="4" key="1">
    <citation type="journal article" date="2022" name="Int. J. Mol. Sci.">
        <title>Draft Genome of Tanacetum Coccineum: Genomic Comparison of Closely Related Tanacetum-Family Plants.</title>
        <authorList>
            <person name="Yamashiro T."/>
            <person name="Shiraishi A."/>
            <person name="Nakayama K."/>
            <person name="Satake H."/>
        </authorList>
    </citation>
    <scope>NUCLEOTIDE SEQUENCE</scope>
</reference>
<dbReference type="PROSITE" id="PS50994">
    <property type="entry name" value="INTEGRASE"/>
    <property type="match status" value="1"/>
</dbReference>
<evidence type="ECO:0000256" key="2">
    <source>
        <dbReference type="ARBA" id="ARBA00022801"/>
    </source>
</evidence>
<organism evidence="4 5">
    <name type="scientific">Tanacetum coccineum</name>
    <dbReference type="NCBI Taxonomy" id="301880"/>
    <lineage>
        <taxon>Eukaryota</taxon>
        <taxon>Viridiplantae</taxon>
        <taxon>Streptophyta</taxon>
        <taxon>Embryophyta</taxon>
        <taxon>Tracheophyta</taxon>
        <taxon>Spermatophyta</taxon>
        <taxon>Magnoliopsida</taxon>
        <taxon>eudicotyledons</taxon>
        <taxon>Gunneridae</taxon>
        <taxon>Pentapetalae</taxon>
        <taxon>asterids</taxon>
        <taxon>campanulids</taxon>
        <taxon>Asterales</taxon>
        <taxon>Asteraceae</taxon>
        <taxon>Asteroideae</taxon>
        <taxon>Anthemideae</taxon>
        <taxon>Anthemidinae</taxon>
        <taxon>Tanacetum</taxon>
    </lineage>
</organism>
<dbReference type="SUPFAM" id="SSF56672">
    <property type="entry name" value="DNA/RNA polymerases"/>
    <property type="match status" value="1"/>
</dbReference>
<dbReference type="Pfam" id="PF00665">
    <property type="entry name" value="rve"/>
    <property type="match status" value="1"/>
</dbReference>
<proteinExistence type="predicted"/>